<sequence>MNERDTTRKEERYNPRTLPLRHALQLGMNALAEHCDVNIDAAFLLLSNRLDRSNPDDIDEISSNALKNFGDDTVFRLSPSTMAETEPALMTVETMTKMEAQAL</sequence>
<comment type="caution">
    <text evidence="1">The sequence shown here is derived from an EMBL/GenBank/DDBJ whole genome shotgun (WGS) entry which is preliminary data.</text>
</comment>
<dbReference type="Proteomes" id="UP001187192">
    <property type="component" value="Unassembled WGS sequence"/>
</dbReference>
<accession>A0AA87ZG59</accession>
<dbReference type="EMBL" id="BTGU01000004">
    <property type="protein sequence ID" value="GMN33952.1"/>
    <property type="molecule type" value="Genomic_DNA"/>
</dbReference>
<reference evidence="1" key="1">
    <citation type="submission" date="2023-07" db="EMBL/GenBank/DDBJ databases">
        <title>draft genome sequence of fig (Ficus carica).</title>
        <authorList>
            <person name="Takahashi T."/>
            <person name="Nishimura K."/>
        </authorList>
    </citation>
    <scope>NUCLEOTIDE SEQUENCE</scope>
</reference>
<gene>
    <name evidence="1" type="ORF">TIFTF001_004437</name>
</gene>
<keyword evidence="2" id="KW-1185">Reference proteome</keyword>
<protein>
    <submittedName>
        <fullName evidence="1">Uncharacterized protein</fullName>
    </submittedName>
</protein>
<evidence type="ECO:0000313" key="2">
    <source>
        <dbReference type="Proteomes" id="UP001187192"/>
    </source>
</evidence>
<name>A0AA87ZG59_FICCA</name>
<organism evidence="1 2">
    <name type="scientific">Ficus carica</name>
    <name type="common">Common fig</name>
    <dbReference type="NCBI Taxonomy" id="3494"/>
    <lineage>
        <taxon>Eukaryota</taxon>
        <taxon>Viridiplantae</taxon>
        <taxon>Streptophyta</taxon>
        <taxon>Embryophyta</taxon>
        <taxon>Tracheophyta</taxon>
        <taxon>Spermatophyta</taxon>
        <taxon>Magnoliopsida</taxon>
        <taxon>eudicotyledons</taxon>
        <taxon>Gunneridae</taxon>
        <taxon>Pentapetalae</taxon>
        <taxon>rosids</taxon>
        <taxon>fabids</taxon>
        <taxon>Rosales</taxon>
        <taxon>Moraceae</taxon>
        <taxon>Ficeae</taxon>
        <taxon>Ficus</taxon>
    </lineage>
</organism>
<proteinExistence type="predicted"/>
<evidence type="ECO:0000313" key="1">
    <source>
        <dbReference type="EMBL" id="GMN33952.1"/>
    </source>
</evidence>
<dbReference type="AlphaFoldDB" id="A0AA87ZG59"/>